<gene>
    <name evidence="2" type="ORF">LQV63_29165</name>
</gene>
<dbReference type="EMBL" id="JAJNBZ010000047">
    <property type="protein sequence ID" value="MCE5173327.1"/>
    <property type="molecule type" value="Genomic_DNA"/>
</dbReference>
<dbReference type="InterPro" id="IPR016181">
    <property type="entry name" value="Acyl_CoA_acyltransferase"/>
</dbReference>
<dbReference type="Proteomes" id="UP001199916">
    <property type="component" value="Unassembled WGS sequence"/>
</dbReference>
<dbReference type="InterPro" id="IPR013653">
    <property type="entry name" value="GCN5-like_dom"/>
</dbReference>
<keyword evidence="3" id="KW-1185">Reference proteome</keyword>
<reference evidence="2 3" key="1">
    <citation type="submission" date="2021-11" db="EMBL/GenBank/DDBJ databases">
        <title>Draft genome sequence of Paenibacillus profundus YoMME, a new Gram-positive bacteria with exoelectrogenic properties.</title>
        <authorList>
            <person name="Hubenova Y."/>
            <person name="Hubenova E."/>
            <person name="Manasiev Y."/>
            <person name="Peykov S."/>
            <person name="Mitov M."/>
        </authorList>
    </citation>
    <scope>NUCLEOTIDE SEQUENCE [LARGE SCALE GENOMIC DNA]</scope>
    <source>
        <strain evidence="2 3">YoMME</strain>
    </source>
</reference>
<dbReference type="InterPro" id="IPR050276">
    <property type="entry name" value="MshD_Acetyltransferase"/>
</dbReference>
<dbReference type="InterPro" id="IPR000182">
    <property type="entry name" value="GNAT_dom"/>
</dbReference>
<comment type="caution">
    <text evidence="2">The sequence shown here is derived from an EMBL/GenBank/DDBJ whole genome shotgun (WGS) entry which is preliminary data.</text>
</comment>
<dbReference type="Pfam" id="PF00583">
    <property type="entry name" value="Acetyltransf_1"/>
    <property type="match status" value="1"/>
</dbReference>
<dbReference type="CDD" id="cd04301">
    <property type="entry name" value="NAT_SF"/>
    <property type="match status" value="2"/>
</dbReference>
<dbReference type="SUPFAM" id="SSF55729">
    <property type="entry name" value="Acyl-CoA N-acyltransferases (Nat)"/>
    <property type="match status" value="2"/>
</dbReference>
<feature type="domain" description="N-acetyltransferase" evidence="1">
    <location>
        <begin position="4"/>
        <end position="138"/>
    </location>
</feature>
<protein>
    <submittedName>
        <fullName evidence="2">GNAT family N-acetyltransferase</fullName>
        <ecNumber evidence="2">2.3.1.-</ecNumber>
    </submittedName>
</protein>
<keyword evidence="2" id="KW-0012">Acyltransferase</keyword>
<evidence type="ECO:0000313" key="2">
    <source>
        <dbReference type="EMBL" id="MCE5173327.1"/>
    </source>
</evidence>
<dbReference type="Pfam" id="PF08445">
    <property type="entry name" value="FR47"/>
    <property type="match status" value="1"/>
</dbReference>
<evidence type="ECO:0000313" key="3">
    <source>
        <dbReference type="Proteomes" id="UP001199916"/>
    </source>
</evidence>
<dbReference type="GO" id="GO:0016746">
    <property type="term" value="F:acyltransferase activity"/>
    <property type="evidence" value="ECO:0007669"/>
    <property type="project" value="UniProtKB-KW"/>
</dbReference>
<proteinExistence type="predicted"/>
<evidence type="ECO:0000259" key="1">
    <source>
        <dbReference type="PROSITE" id="PS51186"/>
    </source>
</evidence>
<feature type="domain" description="N-acetyltransferase" evidence="1">
    <location>
        <begin position="142"/>
        <end position="292"/>
    </location>
</feature>
<dbReference type="RefSeq" id="WP_233699292.1">
    <property type="nucleotide sequence ID" value="NZ_JAJNBZ010000047.1"/>
</dbReference>
<keyword evidence="2" id="KW-0808">Transferase</keyword>
<dbReference type="EC" id="2.3.1.-" evidence="2"/>
<dbReference type="PANTHER" id="PTHR43617">
    <property type="entry name" value="L-AMINO ACID N-ACETYLTRANSFERASE"/>
    <property type="match status" value="1"/>
</dbReference>
<dbReference type="PROSITE" id="PS51186">
    <property type="entry name" value="GNAT"/>
    <property type="match status" value="2"/>
</dbReference>
<name>A0ABS8YP60_9BACL</name>
<dbReference type="Gene3D" id="3.40.630.30">
    <property type="match status" value="2"/>
</dbReference>
<accession>A0ABS8YP60</accession>
<organism evidence="2 3">
    <name type="scientific">Paenibacillus profundus</name>
    <dbReference type="NCBI Taxonomy" id="1173085"/>
    <lineage>
        <taxon>Bacteria</taxon>
        <taxon>Bacillati</taxon>
        <taxon>Bacillota</taxon>
        <taxon>Bacilli</taxon>
        <taxon>Bacillales</taxon>
        <taxon>Paenibacillaceae</taxon>
        <taxon>Paenibacillus</taxon>
    </lineage>
</organism>
<sequence>MENLIIEPYNPKRDKTAISAMLCGNEQFDEMFQESERVFSDGILVARYNGVTVAFLSFDGFQRATDTTIYVSKEYRRMGIGTELIRKAENLLSQNEVVERSIGACMDGDRSSLQFVYRNGYYILHSSYIMEREGEPLPESNISVRQYEDDDYLLCNSISQIAFYKMREQVGILPSYYLPPNERERKRFAENKSNIYVMLVDGEIVAVGIIDGSELSHVSVRHDLQSRGYGRAFVSFLVNEIMRRGEKIVKLGVVKGNPAKSLYERLGFKEKSIYHWLTKYYKPDTRLSRPPGENISMS</sequence>